<dbReference type="RefSeq" id="WP_144990271.1">
    <property type="nucleotide sequence ID" value="NZ_VNJK01000001.1"/>
</dbReference>
<comment type="caution">
    <text evidence="5">The sequence shown here is derived from an EMBL/GenBank/DDBJ whole genome shotgun (WGS) entry which is preliminary data.</text>
</comment>
<evidence type="ECO:0000256" key="3">
    <source>
        <dbReference type="ARBA" id="ARBA00023295"/>
    </source>
</evidence>
<dbReference type="Gene3D" id="2.60.40.1180">
    <property type="entry name" value="Golgi alpha-mannosidase II"/>
    <property type="match status" value="1"/>
</dbReference>
<dbReference type="GO" id="GO:0005975">
    <property type="term" value="P:carbohydrate metabolic process"/>
    <property type="evidence" value="ECO:0007669"/>
    <property type="project" value="InterPro"/>
</dbReference>
<dbReference type="InterPro" id="IPR032091">
    <property type="entry name" value="Malt_amylase-like_C"/>
</dbReference>
<accession>A0A559J167</accession>
<evidence type="ECO:0000313" key="6">
    <source>
        <dbReference type="Proteomes" id="UP000318102"/>
    </source>
</evidence>
<dbReference type="CDD" id="cd11338">
    <property type="entry name" value="AmyAc_CMD"/>
    <property type="match status" value="1"/>
</dbReference>
<dbReference type="InterPro" id="IPR013783">
    <property type="entry name" value="Ig-like_fold"/>
</dbReference>
<dbReference type="AlphaFoldDB" id="A0A559J167"/>
<dbReference type="SUPFAM" id="SSF51011">
    <property type="entry name" value="Glycosyl hydrolase domain"/>
    <property type="match status" value="1"/>
</dbReference>
<dbReference type="Gene3D" id="3.20.20.80">
    <property type="entry name" value="Glycosidases"/>
    <property type="match status" value="1"/>
</dbReference>
<dbReference type="Proteomes" id="UP000318102">
    <property type="component" value="Unassembled WGS sequence"/>
</dbReference>
<evidence type="ECO:0000259" key="4">
    <source>
        <dbReference type="SMART" id="SM00642"/>
    </source>
</evidence>
<dbReference type="OrthoDB" id="9805159at2"/>
<evidence type="ECO:0000256" key="1">
    <source>
        <dbReference type="ARBA" id="ARBA00008061"/>
    </source>
</evidence>
<feature type="domain" description="Glycosyl hydrolase family 13 catalytic" evidence="4">
    <location>
        <begin position="135"/>
        <end position="493"/>
    </location>
</feature>
<dbReference type="Gene3D" id="2.60.40.10">
    <property type="entry name" value="Immunoglobulins"/>
    <property type="match status" value="1"/>
</dbReference>
<keyword evidence="3" id="KW-0326">Glycosidase</keyword>
<evidence type="ECO:0000256" key="2">
    <source>
        <dbReference type="ARBA" id="ARBA00022801"/>
    </source>
</evidence>
<sequence length="585" mass="68200">MQLEAIYHRSKQGWSYAYDHETVHIRIRTKKNDVAAVDLIAVDKYAFERMTEYVPMRKFTSDALFDYWEAAYKPPFRRLRYAFRFVDDQEQWFLTERGFRKELSKEYFESFEYPYLNKVDIFEPPAWVKEAVFYQIFPERFANGDTSNDPENVLPWGGEPTPTNFFGGDLEGVIQHLDHLNELGITAIYFTPVFEATTNHKYDTRDYMKIDPQFGSNEKLKELVEACHARGIRVLLDAVFNHAGKTFPPFVDVLEKGDQSAYKDWFYVREYPLRVEEGIPTYETFAFEPIMPKLNTEHPEVKEYLLEAARYWIEEIGIDGWRLDVANEVDHQFWREFRQVVKKANPQAYILGEIWHDSMAWLQGDQFDAVMNYPFTDAVNDFFAKQLGDAAEFASAIGTQLANYPQQATEAAFNLLDSHDTPRLLTLCDDDKRRMKLTSLFQFTHPGVPCIYYGDEVGLAGKGDPDCRRCMEWDVEKQDRELFEFYRDLIALRRNYEAMRSVNIRFLQAESDSRVLLYERRSESGERFLIAINASSEGTSIRAGEQFDGRSWQTKLSSDATIAHVGDALTIQLEAYGFAVLKQIN</sequence>
<name>A0A559J167_9BACL</name>
<dbReference type="SUPFAM" id="SSF51445">
    <property type="entry name" value="(Trans)glycosidases"/>
    <property type="match status" value="1"/>
</dbReference>
<organism evidence="5 6">
    <name type="scientific">Paenibacillus agilis</name>
    <dbReference type="NCBI Taxonomy" id="3020863"/>
    <lineage>
        <taxon>Bacteria</taxon>
        <taxon>Bacillati</taxon>
        <taxon>Bacillota</taxon>
        <taxon>Bacilli</taxon>
        <taxon>Bacillales</taxon>
        <taxon>Paenibacillaceae</taxon>
        <taxon>Paenibacillus</taxon>
    </lineage>
</organism>
<comment type="similarity">
    <text evidence="1">Belongs to the glycosyl hydrolase 13 family.</text>
</comment>
<dbReference type="InterPro" id="IPR017853">
    <property type="entry name" value="GH"/>
</dbReference>
<evidence type="ECO:0000313" key="5">
    <source>
        <dbReference type="EMBL" id="TVX93617.1"/>
    </source>
</evidence>
<dbReference type="InterPro" id="IPR013780">
    <property type="entry name" value="Glyco_hydro_b"/>
</dbReference>
<dbReference type="PANTHER" id="PTHR10357">
    <property type="entry name" value="ALPHA-AMYLASE FAMILY MEMBER"/>
    <property type="match status" value="1"/>
</dbReference>
<dbReference type="InterPro" id="IPR045857">
    <property type="entry name" value="O16G_dom_2"/>
</dbReference>
<protein>
    <submittedName>
        <fullName evidence="5">Alpha-glycosidase</fullName>
    </submittedName>
</protein>
<dbReference type="SMART" id="SM00642">
    <property type="entry name" value="Aamy"/>
    <property type="match status" value="1"/>
</dbReference>
<dbReference type="Pfam" id="PF02903">
    <property type="entry name" value="Alpha-amylase_N"/>
    <property type="match status" value="1"/>
</dbReference>
<dbReference type="CDD" id="cd02857">
    <property type="entry name" value="E_set_CDase_PDE_N"/>
    <property type="match status" value="1"/>
</dbReference>
<keyword evidence="6" id="KW-1185">Reference proteome</keyword>
<dbReference type="PANTHER" id="PTHR10357:SF210">
    <property type="entry name" value="MALTODEXTRIN GLUCOSIDASE"/>
    <property type="match status" value="1"/>
</dbReference>
<reference evidence="5 6" key="1">
    <citation type="submission" date="2019-07" db="EMBL/GenBank/DDBJ databases">
        <authorList>
            <person name="Kim J."/>
        </authorList>
    </citation>
    <scope>NUCLEOTIDE SEQUENCE [LARGE SCALE GENOMIC DNA]</scope>
    <source>
        <strain evidence="5 6">N4</strain>
    </source>
</reference>
<dbReference type="EMBL" id="VNJK01000001">
    <property type="protein sequence ID" value="TVX93617.1"/>
    <property type="molecule type" value="Genomic_DNA"/>
</dbReference>
<dbReference type="GO" id="GO:0004553">
    <property type="term" value="F:hydrolase activity, hydrolyzing O-glycosyl compounds"/>
    <property type="evidence" value="ECO:0007669"/>
    <property type="project" value="InterPro"/>
</dbReference>
<dbReference type="InterPro" id="IPR004185">
    <property type="entry name" value="Glyco_hydro_13_lg-like_dom"/>
</dbReference>
<gene>
    <name evidence="5" type="ORF">FPZ44_11435</name>
</gene>
<dbReference type="Gene3D" id="3.90.400.10">
    <property type="entry name" value="Oligo-1,6-glucosidase, Domain 2"/>
    <property type="match status" value="1"/>
</dbReference>
<dbReference type="InterPro" id="IPR006047">
    <property type="entry name" value="GH13_cat_dom"/>
</dbReference>
<proteinExistence type="inferred from homology"/>
<keyword evidence="2" id="KW-0378">Hydrolase</keyword>
<dbReference type="Pfam" id="PF16657">
    <property type="entry name" value="Malt_amylase_C"/>
    <property type="match status" value="1"/>
</dbReference>
<dbReference type="Pfam" id="PF00128">
    <property type="entry name" value="Alpha-amylase"/>
    <property type="match status" value="1"/>
</dbReference>